<protein>
    <submittedName>
        <fullName evidence="1">Uncharacterized protein</fullName>
    </submittedName>
</protein>
<dbReference type="AlphaFoldDB" id="A0A4R6TZQ1"/>
<reference evidence="1 2" key="1">
    <citation type="submission" date="2019-03" db="EMBL/GenBank/DDBJ databases">
        <title>Genomic Encyclopedia of Type Strains, Phase IV (KMG-IV): sequencing the most valuable type-strain genomes for metagenomic binning, comparative biology and taxonomic classification.</title>
        <authorList>
            <person name="Goeker M."/>
        </authorList>
    </citation>
    <scope>NUCLEOTIDE SEQUENCE [LARGE SCALE GENOMIC DNA]</scope>
    <source>
        <strain evidence="1 2">DSM 28697</strain>
    </source>
</reference>
<comment type="caution">
    <text evidence="1">The sequence shown here is derived from an EMBL/GenBank/DDBJ whole genome shotgun (WGS) entry which is preliminary data.</text>
</comment>
<keyword evidence="2" id="KW-1185">Reference proteome</keyword>
<name>A0A4R6TZQ1_9BACI</name>
<dbReference type="EMBL" id="SNYJ01000013">
    <property type="protein sequence ID" value="TDQ37475.1"/>
    <property type="molecule type" value="Genomic_DNA"/>
</dbReference>
<sequence length="46" mass="5263">MKTYTATVSTKNNRTQLSASGWTYREVYQKLAKQSKTPPAFPKTPR</sequence>
<proteinExistence type="predicted"/>
<accession>A0A4R6TZQ1</accession>
<gene>
    <name evidence="1" type="ORF">EV213_113110</name>
</gene>
<evidence type="ECO:0000313" key="1">
    <source>
        <dbReference type="EMBL" id="TDQ37475.1"/>
    </source>
</evidence>
<dbReference type="RefSeq" id="WP_166639336.1">
    <property type="nucleotide sequence ID" value="NZ_SNYJ01000013.1"/>
</dbReference>
<evidence type="ECO:0000313" key="2">
    <source>
        <dbReference type="Proteomes" id="UP000295632"/>
    </source>
</evidence>
<dbReference type="Proteomes" id="UP000295632">
    <property type="component" value="Unassembled WGS sequence"/>
</dbReference>
<organism evidence="1 2">
    <name type="scientific">Aureibacillus halotolerans</name>
    <dbReference type="NCBI Taxonomy" id="1508390"/>
    <lineage>
        <taxon>Bacteria</taxon>
        <taxon>Bacillati</taxon>
        <taxon>Bacillota</taxon>
        <taxon>Bacilli</taxon>
        <taxon>Bacillales</taxon>
        <taxon>Bacillaceae</taxon>
        <taxon>Aureibacillus</taxon>
    </lineage>
</organism>